<gene>
    <name evidence="1" type="ORF">CA13_57500</name>
</gene>
<proteinExistence type="predicted"/>
<dbReference type="AlphaFoldDB" id="A0A5C5ZCH1"/>
<keyword evidence="2" id="KW-1185">Reference proteome</keyword>
<accession>A0A5C5ZCH1</accession>
<reference evidence="1 2" key="1">
    <citation type="submission" date="2019-02" db="EMBL/GenBank/DDBJ databases">
        <title>Deep-cultivation of Planctomycetes and their phenomic and genomic characterization uncovers novel biology.</title>
        <authorList>
            <person name="Wiegand S."/>
            <person name="Jogler M."/>
            <person name="Boedeker C."/>
            <person name="Pinto D."/>
            <person name="Vollmers J."/>
            <person name="Rivas-Marin E."/>
            <person name="Kohn T."/>
            <person name="Peeters S.H."/>
            <person name="Heuer A."/>
            <person name="Rast P."/>
            <person name="Oberbeckmann S."/>
            <person name="Bunk B."/>
            <person name="Jeske O."/>
            <person name="Meyerdierks A."/>
            <person name="Storesund J.E."/>
            <person name="Kallscheuer N."/>
            <person name="Luecker S."/>
            <person name="Lage O.M."/>
            <person name="Pohl T."/>
            <person name="Merkel B.J."/>
            <person name="Hornburger P."/>
            <person name="Mueller R.-W."/>
            <person name="Bruemmer F."/>
            <person name="Labrenz M."/>
            <person name="Spormann A.M."/>
            <person name="Op Den Camp H."/>
            <person name="Overmann J."/>
            <person name="Amann R."/>
            <person name="Jetten M.S.M."/>
            <person name="Mascher T."/>
            <person name="Medema M.H."/>
            <person name="Devos D.P."/>
            <person name="Kaster A.-K."/>
            <person name="Ovreas L."/>
            <person name="Rohde M."/>
            <person name="Galperin M.Y."/>
            <person name="Jogler C."/>
        </authorList>
    </citation>
    <scope>NUCLEOTIDE SEQUENCE [LARGE SCALE GENOMIC DNA]</scope>
    <source>
        <strain evidence="1 2">CA13</strain>
    </source>
</reference>
<evidence type="ECO:0000313" key="2">
    <source>
        <dbReference type="Proteomes" id="UP000315010"/>
    </source>
</evidence>
<organism evidence="1 2">
    <name type="scientific">Novipirellula herctigrandis</name>
    <dbReference type="NCBI Taxonomy" id="2527986"/>
    <lineage>
        <taxon>Bacteria</taxon>
        <taxon>Pseudomonadati</taxon>
        <taxon>Planctomycetota</taxon>
        <taxon>Planctomycetia</taxon>
        <taxon>Pirellulales</taxon>
        <taxon>Pirellulaceae</taxon>
        <taxon>Novipirellula</taxon>
    </lineage>
</organism>
<protein>
    <submittedName>
        <fullName evidence="1">Uncharacterized protein</fullName>
    </submittedName>
</protein>
<evidence type="ECO:0000313" key="1">
    <source>
        <dbReference type="EMBL" id="TWT84273.1"/>
    </source>
</evidence>
<name>A0A5C5ZCH1_9BACT</name>
<dbReference type="EMBL" id="SJPJ01000001">
    <property type="protein sequence ID" value="TWT84273.1"/>
    <property type="molecule type" value="Genomic_DNA"/>
</dbReference>
<sequence>MYNVGATQICVKSLISIYLRCDSNLSQMLKEQIEGLVRVDPVVVRVLSVALGLIRILDTLV</sequence>
<dbReference type="Proteomes" id="UP000315010">
    <property type="component" value="Unassembled WGS sequence"/>
</dbReference>
<comment type="caution">
    <text evidence="1">The sequence shown here is derived from an EMBL/GenBank/DDBJ whole genome shotgun (WGS) entry which is preliminary data.</text>
</comment>